<dbReference type="PROSITE" id="PS00662">
    <property type="entry name" value="T2SP_E"/>
    <property type="match status" value="1"/>
</dbReference>
<accession>A0ABU5ID21</accession>
<evidence type="ECO:0000313" key="6">
    <source>
        <dbReference type="Proteomes" id="UP001293718"/>
    </source>
</evidence>
<dbReference type="Pfam" id="PF05157">
    <property type="entry name" value="MshEN"/>
    <property type="match status" value="1"/>
</dbReference>
<dbReference type="Proteomes" id="UP001293718">
    <property type="component" value="Unassembled WGS sequence"/>
</dbReference>
<dbReference type="InterPro" id="IPR037257">
    <property type="entry name" value="T2SS_E_N_sf"/>
</dbReference>
<dbReference type="Pfam" id="PF00437">
    <property type="entry name" value="T2SSE"/>
    <property type="match status" value="1"/>
</dbReference>
<comment type="caution">
    <text evidence="5">The sequence shown here is derived from an EMBL/GenBank/DDBJ whole genome shotgun (WGS) entry which is preliminary data.</text>
</comment>
<dbReference type="InterPro" id="IPR007831">
    <property type="entry name" value="T2SS_GspE_N"/>
</dbReference>
<evidence type="ECO:0000313" key="5">
    <source>
        <dbReference type="EMBL" id="MDZ5457019.1"/>
    </source>
</evidence>
<dbReference type="Gene3D" id="3.30.450.90">
    <property type="match status" value="1"/>
</dbReference>
<dbReference type="CDD" id="cd01129">
    <property type="entry name" value="PulE-GspE-like"/>
    <property type="match status" value="1"/>
</dbReference>
<dbReference type="SUPFAM" id="SSF160246">
    <property type="entry name" value="EspE N-terminal domain-like"/>
    <property type="match status" value="1"/>
</dbReference>
<feature type="domain" description="Bacterial type II secretion system protein E" evidence="4">
    <location>
        <begin position="384"/>
        <end position="398"/>
    </location>
</feature>
<dbReference type="PANTHER" id="PTHR30258">
    <property type="entry name" value="TYPE II SECRETION SYSTEM PROTEIN GSPE-RELATED"/>
    <property type="match status" value="1"/>
</dbReference>
<dbReference type="InterPro" id="IPR027417">
    <property type="entry name" value="P-loop_NTPase"/>
</dbReference>
<name>A0ABU5ID21_9BURK</name>
<dbReference type="Gene3D" id="3.30.300.160">
    <property type="entry name" value="Type II secretion system, protein E, N-terminal domain"/>
    <property type="match status" value="1"/>
</dbReference>
<dbReference type="SUPFAM" id="SSF52540">
    <property type="entry name" value="P-loop containing nucleoside triphosphate hydrolases"/>
    <property type="match status" value="1"/>
</dbReference>
<organism evidence="5 6">
    <name type="scientific">Azohydromonas lata</name>
    <dbReference type="NCBI Taxonomy" id="45677"/>
    <lineage>
        <taxon>Bacteria</taxon>
        <taxon>Pseudomonadati</taxon>
        <taxon>Pseudomonadota</taxon>
        <taxon>Betaproteobacteria</taxon>
        <taxon>Burkholderiales</taxon>
        <taxon>Sphaerotilaceae</taxon>
        <taxon>Azohydromonas</taxon>
    </lineage>
</organism>
<dbReference type="Gene3D" id="3.40.50.300">
    <property type="entry name" value="P-loop containing nucleotide triphosphate hydrolases"/>
    <property type="match status" value="1"/>
</dbReference>
<evidence type="ECO:0000256" key="3">
    <source>
        <dbReference type="ARBA" id="ARBA00022840"/>
    </source>
</evidence>
<evidence type="ECO:0000256" key="1">
    <source>
        <dbReference type="ARBA" id="ARBA00006611"/>
    </source>
</evidence>
<keyword evidence="6" id="KW-1185">Reference proteome</keyword>
<dbReference type="InterPro" id="IPR003593">
    <property type="entry name" value="AAA+_ATPase"/>
</dbReference>
<comment type="similarity">
    <text evidence="1">Belongs to the GSP E family.</text>
</comment>
<sequence>MQATTKPLTLGTVLIEQGLLRPDQLAQALAEQRNSGQLLGKVLVALDMASEEQVGQAIARQLGLPFVDLRRFDVLPDVVRQLSEQHARRFGAVVLEQRGDDACLVGVVDPTDLRAQDALAQLLRRHVELAVITHEQLLATIDRIYRKTEQIGAFAREVEREIDDQDRVIDLTSMGGTLSDDEAPIVKLLQTIFDDAARVNASDIHFEPQEHALLVRFRIDGVLHVQVQADPRITPALIVRLKLMAQLDIAERRLPQDGRITVKSADSRFDIRMSTMPTQYGESVVLRLLRQGGTRRRIEDLMPPWAAERMNRAIRAPHGIVLVTGPTGSGKTTTLYAALETLNDPGVKILTAEDPVEYRMAGINQVQINDKIELTFARVLRSLLRQDPDVLLVGEIRDNETADIAVRAAMTGHMVLSTLHTNDAPGTPARLLDMGVPGYMIASTLRAVVAQRLLRVSCAYCAEPYEPTPNERAWVAHHASAHELSLASFRKGRGCSRCNGLGFNGRRGVHEVLEISLPLTEALQRADVQSVERLAREQIAGRTLAHGAVAMALEGRTTVAEAMTIAH</sequence>
<dbReference type="EMBL" id="JAXOJX010000013">
    <property type="protein sequence ID" value="MDZ5457019.1"/>
    <property type="molecule type" value="Genomic_DNA"/>
</dbReference>
<keyword evidence="3" id="KW-0067">ATP-binding</keyword>
<dbReference type="RefSeq" id="WP_322465446.1">
    <property type="nucleotide sequence ID" value="NZ_JAXOJX010000013.1"/>
</dbReference>
<gene>
    <name evidence="5" type="ORF">SM757_10605</name>
</gene>
<dbReference type="InterPro" id="IPR001482">
    <property type="entry name" value="T2SS/T4SS_dom"/>
</dbReference>
<dbReference type="SMART" id="SM00382">
    <property type="entry name" value="AAA"/>
    <property type="match status" value="1"/>
</dbReference>
<keyword evidence="2" id="KW-0547">Nucleotide-binding</keyword>
<protein>
    <submittedName>
        <fullName evidence="5">GspE/PulE family protein</fullName>
    </submittedName>
</protein>
<reference evidence="5 6" key="1">
    <citation type="submission" date="2023-11" db="EMBL/GenBank/DDBJ databases">
        <title>Draft genome of Azohydromonas lata strain H1 (DSM1123), a polyhydroxyalkanoate producer.</title>
        <authorList>
            <person name="Traversa D."/>
            <person name="D'Addabbo P."/>
            <person name="Pazzani C."/>
            <person name="Manzari C."/>
            <person name="Chiara M."/>
            <person name="Scrascia M."/>
        </authorList>
    </citation>
    <scope>NUCLEOTIDE SEQUENCE [LARGE SCALE GENOMIC DNA]</scope>
    <source>
        <strain evidence="5 6">H1</strain>
    </source>
</reference>
<evidence type="ECO:0000259" key="4">
    <source>
        <dbReference type="PROSITE" id="PS00662"/>
    </source>
</evidence>
<evidence type="ECO:0000256" key="2">
    <source>
        <dbReference type="ARBA" id="ARBA00022741"/>
    </source>
</evidence>
<proteinExistence type="inferred from homology"/>
<dbReference type="PANTHER" id="PTHR30258:SF29">
    <property type="entry name" value="MSHA PILUS ASSEMBLY ATPASE MSHE"/>
    <property type="match status" value="1"/>
</dbReference>